<dbReference type="InterPro" id="IPR050319">
    <property type="entry name" value="ABC_transp_ATP-bind"/>
</dbReference>
<dbReference type="PANTHER" id="PTHR43776">
    <property type="entry name" value="TRANSPORT ATP-BINDING PROTEIN"/>
    <property type="match status" value="1"/>
</dbReference>
<dbReference type="CDD" id="cd03257">
    <property type="entry name" value="ABC_NikE_OppD_transporters"/>
    <property type="match status" value="1"/>
</dbReference>
<sequence length="324" mass="36554">MEEKQVLVRIEDLCKYFRLSSKEELKAVDHVSFDIFRNETVGIVGESGCGKTTLGRTVLGLYPATSGRVLFDGMDVHSAGKREMREFKKRAQIMLQDPYASLNPRMTVRDIIAEGLETRGNFSKAEKDERVCELLSLVGLRPEYRSRYPHEFSGGQRQRIGIARTLAVEPEFIVCDEPISALDVSIQAQIVNLFGELKEKLGLTYLFIAHDLSMVRHISDRVGVMYLGMMAEMADSRELYENPRHPYTKALLSAIPSTDPDQPMSGRRIRMEGEVGSPVNPPAGCRFASRCPWATDRCRKEMPLLRQVAPGHFCACHLEERQGT</sequence>
<dbReference type="Gene3D" id="3.40.50.300">
    <property type="entry name" value="P-loop containing nucleotide triphosphate hydrolases"/>
    <property type="match status" value="1"/>
</dbReference>
<dbReference type="InterPro" id="IPR013563">
    <property type="entry name" value="Oligopep_ABC_C"/>
</dbReference>
<evidence type="ECO:0000259" key="5">
    <source>
        <dbReference type="PROSITE" id="PS50893"/>
    </source>
</evidence>
<keyword evidence="3" id="KW-0547">Nucleotide-binding</keyword>
<evidence type="ECO:0000256" key="4">
    <source>
        <dbReference type="ARBA" id="ARBA00022840"/>
    </source>
</evidence>
<dbReference type="InterPro" id="IPR003593">
    <property type="entry name" value="AAA+_ATPase"/>
</dbReference>
<dbReference type="SUPFAM" id="SSF52540">
    <property type="entry name" value="P-loop containing nucleoside triphosphate hydrolases"/>
    <property type="match status" value="1"/>
</dbReference>
<dbReference type="PROSITE" id="PS00211">
    <property type="entry name" value="ABC_TRANSPORTER_1"/>
    <property type="match status" value="1"/>
</dbReference>
<evidence type="ECO:0000256" key="1">
    <source>
        <dbReference type="ARBA" id="ARBA00005417"/>
    </source>
</evidence>
<dbReference type="Pfam" id="PF08352">
    <property type="entry name" value="oligo_HPY"/>
    <property type="match status" value="1"/>
</dbReference>
<dbReference type="SMART" id="SM00382">
    <property type="entry name" value="AAA"/>
    <property type="match status" value="1"/>
</dbReference>
<dbReference type="Proteomes" id="UP000647491">
    <property type="component" value="Unassembled WGS sequence"/>
</dbReference>
<dbReference type="InterPro" id="IPR017871">
    <property type="entry name" value="ABC_transporter-like_CS"/>
</dbReference>
<comment type="caution">
    <text evidence="6">The sequence shown here is derived from an EMBL/GenBank/DDBJ whole genome shotgun (WGS) entry which is preliminary data.</text>
</comment>
<accession>A0ABR7NTH6</accession>
<reference evidence="6 7" key="1">
    <citation type="submission" date="2020-08" db="EMBL/GenBank/DDBJ databases">
        <title>Genome public.</title>
        <authorList>
            <person name="Liu C."/>
            <person name="Sun Q."/>
        </authorList>
    </citation>
    <scope>NUCLEOTIDE SEQUENCE [LARGE SCALE GENOMIC DNA]</scope>
    <source>
        <strain evidence="6 7">BX10</strain>
    </source>
</reference>
<dbReference type="PANTHER" id="PTHR43776:SF7">
    <property type="entry name" value="D,D-DIPEPTIDE TRANSPORT ATP-BINDING PROTEIN DDPF-RELATED"/>
    <property type="match status" value="1"/>
</dbReference>
<keyword evidence="7" id="KW-1185">Reference proteome</keyword>
<comment type="similarity">
    <text evidence="1">Belongs to the ABC transporter superfamily.</text>
</comment>
<proteinExistence type="inferred from homology"/>
<dbReference type="Pfam" id="PF00005">
    <property type="entry name" value="ABC_tran"/>
    <property type="match status" value="1"/>
</dbReference>
<organism evidence="6 7">
    <name type="scientific">Enterocloster hominis</name>
    <name type="common">ex Liu et al. 2021</name>
    <dbReference type="NCBI Taxonomy" id="2763663"/>
    <lineage>
        <taxon>Bacteria</taxon>
        <taxon>Bacillati</taxon>
        <taxon>Bacillota</taxon>
        <taxon>Clostridia</taxon>
        <taxon>Lachnospirales</taxon>
        <taxon>Lachnospiraceae</taxon>
        <taxon>Enterocloster</taxon>
    </lineage>
</organism>
<name>A0ABR7NTH6_9FIRM</name>
<keyword evidence="4 6" id="KW-0067">ATP-binding</keyword>
<evidence type="ECO:0000313" key="7">
    <source>
        <dbReference type="Proteomes" id="UP000647491"/>
    </source>
</evidence>
<dbReference type="InterPro" id="IPR027417">
    <property type="entry name" value="P-loop_NTPase"/>
</dbReference>
<evidence type="ECO:0000256" key="3">
    <source>
        <dbReference type="ARBA" id="ARBA00022741"/>
    </source>
</evidence>
<gene>
    <name evidence="6" type="ORF">H8708_09390</name>
</gene>
<evidence type="ECO:0000256" key="2">
    <source>
        <dbReference type="ARBA" id="ARBA00022448"/>
    </source>
</evidence>
<evidence type="ECO:0000313" key="6">
    <source>
        <dbReference type="EMBL" id="MBC8599434.1"/>
    </source>
</evidence>
<protein>
    <submittedName>
        <fullName evidence="6">ATP-binding cassette domain-containing protein</fullName>
    </submittedName>
</protein>
<dbReference type="InterPro" id="IPR003439">
    <property type="entry name" value="ABC_transporter-like_ATP-bd"/>
</dbReference>
<dbReference type="PROSITE" id="PS50893">
    <property type="entry name" value="ABC_TRANSPORTER_2"/>
    <property type="match status" value="1"/>
</dbReference>
<dbReference type="NCBIfam" id="TIGR01727">
    <property type="entry name" value="oligo_HPY"/>
    <property type="match status" value="1"/>
</dbReference>
<dbReference type="EMBL" id="JACRTJ010000019">
    <property type="protein sequence ID" value="MBC8599434.1"/>
    <property type="molecule type" value="Genomic_DNA"/>
</dbReference>
<keyword evidence="2" id="KW-0813">Transport</keyword>
<feature type="domain" description="ABC transporter" evidence="5">
    <location>
        <begin position="8"/>
        <end position="252"/>
    </location>
</feature>
<dbReference type="GO" id="GO:0005524">
    <property type="term" value="F:ATP binding"/>
    <property type="evidence" value="ECO:0007669"/>
    <property type="project" value="UniProtKB-KW"/>
</dbReference>
<dbReference type="RefSeq" id="WP_262427682.1">
    <property type="nucleotide sequence ID" value="NZ_JACRTJ010000019.1"/>
</dbReference>